<dbReference type="PANTHER" id="PTHR47945">
    <property type="entry name" value="CYTOCHROME P450 84A1-RELATED"/>
    <property type="match status" value="1"/>
</dbReference>
<dbReference type="GO" id="GO:0016705">
    <property type="term" value="F:oxidoreductase activity, acting on paired donors, with incorporation or reduction of molecular oxygen"/>
    <property type="evidence" value="ECO:0007669"/>
    <property type="project" value="InterPro"/>
</dbReference>
<dbReference type="GO" id="GO:0005506">
    <property type="term" value="F:iron ion binding"/>
    <property type="evidence" value="ECO:0007669"/>
    <property type="project" value="InterPro"/>
</dbReference>
<dbReference type="GO" id="GO:0020037">
    <property type="term" value="F:heme binding"/>
    <property type="evidence" value="ECO:0007669"/>
    <property type="project" value="InterPro"/>
</dbReference>
<keyword evidence="1" id="KW-0560">Oxidoreductase</keyword>
<sequence length="77" mass="8028">MTAAGNVGGGGSRCEEGVVTHTLKGDAAGLDFKGNCFEFLPFGSGHRSCPGMVLGLYTPNLTITHLAYSFNWCSKTA</sequence>
<dbReference type="PROSITE" id="PS00086">
    <property type="entry name" value="CYTOCHROME_P450"/>
    <property type="match status" value="1"/>
</dbReference>
<evidence type="ECO:0000313" key="3">
    <source>
        <dbReference type="Proteomes" id="UP000729402"/>
    </source>
</evidence>
<accession>A0A8J5WCX7</accession>
<dbReference type="PANTHER" id="PTHR47945:SF5">
    <property type="entry name" value="CYTOCHROME P450 84A1-RELATED"/>
    <property type="match status" value="1"/>
</dbReference>
<dbReference type="Proteomes" id="UP000729402">
    <property type="component" value="Unassembled WGS sequence"/>
</dbReference>
<dbReference type="EMBL" id="JAAALK010000082">
    <property type="protein sequence ID" value="KAG8088545.1"/>
    <property type="molecule type" value="Genomic_DNA"/>
</dbReference>
<protein>
    <recommendedName>
        <fullName evidence="4">Cytochrome P450</fullName>
    </recommendedName>
</protein>
<reference evidence="2" key="1">
    <citation type="journal article" date="2021" name="bioRxiv">
        <title>Whole Genome Assembly and Annotation of Northern Wild Rice, Zizania palustris L., Supports a Whole Genome Duplication in the Zizania Genus.</title>
        <authorList>
            <person name="Haas M."/>
            <person name="Kono T."/>
            <person name="Macchietto M."/>
            <person name="Millas R."/>
            <person name="McGilp L."/>
            <person name="Shao M."/>
            <person name="Duquette J."/>
            <person name="Hirsch C.N."/>
            <person name="Kimball J."/>
        </authorList>
    </citation>
    <scope>NUCLEOTIDE SEQUENCE</scope>
    <source>
        <tissue evidence="2">Fresh leaf tissue</tissue>
    </source>
</reference>
<reference evidence="2" key="2">
    <citation type="submission" date="2021-02" db="EMBL/GenBank/DDBJ databases">
        <authorList>
            <person name="Kimball J.A."/>
            <person name="Haas M.W."/>
            <person name="Macchietto M."/>
            <person name="Kono T."/>
            <person name="Duquette J."/>
            <person name="Shao M."/>
        </authorList>
    </citation>
    <scope>NUCLEOTIDE SEQUENCE</scope>
    <source>
        <tissue evidence="2">Fresh leaf tissue</tissue>
    </source>
</reference>
<dbReference type="InterPro" id="IPR053062">
    <property type="entry name" value="CYP450_84A"/>
</dbReference>
<evidence type="ECO:0008006" key="4">
    <source>
        <dbReference type="Google" id="ProtNLM"/>
    </source>
</evidence>
<dbReference type="InterPro" id="IPR001128">
    <property type="entry name" value="Cyt_P450"/>
</dbReference>
<organism evidence="2 3">
    <name type="scientific">Zizania palustris</name>
    <name type="common">Northern wild rice</name>
    <dbReference type="NCBI Taxonomy" id="103762"/>
    <lineage>
        <taxon>Eukaryota</taxon>
        <taxon>Viridiplantae</taxon>
        <taxon>Streptophyta</taxon>
        <taxon>Embryophyta</taxon>
        <taxon>Tracheophyta</taxon>
        <taxon>Spermatophyta</taxon>
        <taxon>Magnoliopsida</taxon>
        <taxon>Liliopsida</taxon>
        <taxon>Poales</taxon>
        <taxon>Poaceae</taxon>
        <taxon>BOP clade</taxon>
        <taxon>Oryzoideae</taxon>
        <taxon>Oryzeae</taxon>
        <taxon>Zizaniinae</taxon>
        <taxon>Zizania</taxon>
    </lineage>
</organism>
<dbReference type="Pfam" id="PF00067">
    <property type="entry name" value="p450"/>
    <property type="match status" value="1"/>
</dbReference>
<dbReference type="AlphaFoldDB" id="A0A8J5WCX7"/>
<comment type="caution">
    <text evidence="2">The sequence shown here is derived from an EMBL/GenBank/DDBJ whole genome shotgun (WGS) entry which is preliminary data.</text>
</comment>
<gene>
    <name evidence="2" type="ORF">GUJ93_ZPchr0010g9798</name>
</gene>
<keyword evidence="3" id="KW-1185">Reference proteome</keyword>
<dbReference type="GO" id="GO:0004497">
    <property type="term" value="F:monooxygenase activity"/>
    <property type="evidence" value="ECO:0007669"/>
    <property type="project" value="UniProtKB-KW"/>
</dbReference>
<dbReference type="InterPro" id="IPR017972">
    <property type="entry name" value="Cyt_P450_CS"/>
</dbReference>
<keyword evidence="1" id="KW-0349">Heme</keyword>
<evidence type="ECO:0000256" key="1">
    <source>
        <dbReference type="RuleBase" id="RU000461"/>
    </source>
</evidence>
<comment type="similarity">
    <text evidence="1">Belongs to the cytochrome P450 family.</text>
</comment>
<keyword evidence="1" id="KW-0479">Metal-binding</keyword>
<name>A0A8J5WCX7_ZIZPA</name>
<proteinExistence type="inferred from homology"/>
<keyword evidence="1" id="KW-0408">Iron</keyword>
<keyword evidence="1" id="KW-0503">Monooxygenase</keyword>
<evidence type="ECO:0000313" key="2">
    <source>
        <dbReference type="EMBL" id="KAG8088545.1"/>
    </source>
</evidence>
<dbReference type="OrthoDB" id="785055at2759"/>